<evidence type="ECO:0000256" key="2">
    <source>
        <dbReference type="ARBA" id="ARBA00022737"/>
    </source>
</evidence>
<dbReference type="AlphaFoldDB" id="A0A023F1G8"/>
<proteinExistence type="evidence at transcript level"/>
<keyword evidence="2" id="KW-0677">Repeat</keyword>
<reference evidence="3" key="1">
    <citation type="journal article" date="2014" name="PLoS Negl. Trop. Dis.">
        <title>An updated insight into the Sialotranscriptome of Triatoma infestans: developmental stage and geographic variations.</title>
        <authorList>
            <person name="Schwarz A."/>
            <person name="Medrano-Mercado N."/>
            <person name="Schaub G.A."/>
            <person name="Struchiner C.J."/>
            <person name="Bargues M.D."/>
            <person name="Levy M.Z."/>
            <person name="Ribeiro J.M."/>
        </authorList>
    </citation>
    <scope>NUCLEOTIDE SEQUENCE</scope>
    <source>
        <strain evidence="3">Chile</strain>
        <tissue evidence="3">Salivary glands</tissue>
    </source>
</reference>
<name>A0A023F1G8_TRIIF</name>
<dbReference type="Pfam" id="PF13855">
    <property type="entry name" value="LRR_8"/>
    <property type="match status" value="1"/>
</dbReference>
<dbReference type="InterPro" id="IPR050216">
    <property type="entry name" value="LRR_domain-containing"/>
</dbReference>
<dbReference type="EMBL" id="GBBI01003345">
    <property type="protein sequence ID" value="JAC15367.1"/>
    <property type="molecule type" value="mRNA"/>
</dbReference>
<sequence>MRPPSSHFGADITNTANNENMVANMICTRLAGRAVIRVVGRCNEAQDNNNLDLSECQLMQVPDAVYHLMRHTELKACNLSSNVITKIPPKFAVKFSLITELNLSNNQMSKLPDELADLAELERLDISHNAFINLPLVAYRMPKLTTLNATNNHIVEVDVERLKNSPSLADVDLRENPIPPATVAALNNLTTIRVRLTVKEPEEWEDLNI</sequence>
<organism evidence="3">
    <name type="scientific">Triatoma infestans</name>
    <name type="common">Assassin bug</name>
    <dbReference type="NCBI Taxonomy" id="30076"/>
    <lineage>
        <taxon>Eukaryota</taxon>
        <taxon>Metazoa</taxon>
        <taxon>Ecdysozoa</taxon>
        <taxon>Arthropoda</taxon>
        <taxon>Hexapoda</taxon>
        <taxon>Insecta</taxon>
        <taxon>Pterygota</taxon>
        <taxon>Neoptera</taxon>
        <taxon>Paraneoptera</taxon>
        <taxon>Hemiptera</taxon>
        <taxon>Heteroptera</taxon>
        <taxon>Panheteroptera</taxon>
        <taxon>Cimicomorpha</taxon>
        <taxon>Reduviidae</taxon>
        <taxon>Triatominae</taxon>
        <taxon>Triatoma</taxon>
    </lineage>
</organism>
<dbReference type="PANTHER" id="PTHR48051:SF1">
    <property type="entry name" value="RAS SUPPRESSOR PROTEIN 1"/>
    <property type="match status" value="1"/>
</dbReference>
<dbReference type="Gene3D" id="3.80.10.10">
    <property type="entry name" value="Ribonuclease Inhibitor"/>
    <property type="match status" value="1"/>
</dbReference>
<evidence type="ECO:0000313" key="3">
    <source>
        <dbReference type="EMBL" id="JAC15367.1"/>
    </source>
</evidence>
<keyword evidence="1" id="KW-0433">Leucine-rich repeat</keyword>
<evidence type="ECO:0008006" key="4">
    <source>
        <dbReference type="Google" id="ProtNLM"/>
    </source>
</evidence>
<protein>
    <recommendedName>
        <fullName evidence="4">Leucine-rich repeat-containing protein 20</fullName>
    </recommendedName>
</protein>
<accession>A0A023F1G8</accession>
<dbReference type="GO" id="GO:0005737">
    <property type="term" value="C:cytoplasm"/>
    <property type="evidence" value="ECO:0007669"/>
    <property type="project" value="TreeGrafter"/>
</dbReference>
<dbReference type="PANTHER" id="PTHR48051">
    <property type="match status" value="1"/>
</dbReference>
<dbReference type="SUPFAM" id="SSF52075">
    <property type="entry name" value="Outer arm dynein light chain 1"/>
    <property type="match status" value="1"/>
</dbReference>
<dbReference type="InterPro" id="IPR032675">
    <property type="entry name" value="LRR_dom_sf"/>
</dbReference>
<evidence type="ECO:0000256" key="1">
    <source>
        <dbReference type="ARBA" id="ARBA00022614"/>
    </source>
</evidence>
<dbReference type="InterPro" id="IPR001611">
    <property type="entry name" value="Leu-rich_rpt"/>
</dbReference>